<dbReference type="EMBL" id="JBBPBM010000045">
    <property type="protein sequence ID" value="KAK8522488.1"/>
    <property type="molecule type" value="Genomic_DNA"/>
</dbReference>
<protein>
    <submittedName>
        <fullName evidence="1">Uncharacterized protein</fullName>
    </submittedName>
</protein>
<organism evidence="1 2">
    <name type="scientific">Hibiscus sabdariffa</name>
    <name type="common">roselle</name>
    <dbReference type="NCBI Taxonomy" id="183260"/>
    <lineage>
        <taxon>Eukaryota</taxon>
        <taxon>Viridiplantae</taxon>
        <taxon>Streptophyta</taxon>
        <taxon>Embryophyta</taxon>
        <taxon>Tracheophyta</taxon>
        <taxon>Spermatophyta</taxon>
        <taxon>Magnoliopsida</taxon>
        <taxon>eudicotyledons</taxon>
        <taxon>Gunneridae</taxon>
        <taxon>Pentapetalae</taxon>
        <taxon>rosids</taxon>
        <taxon>malvids</taxon>
        <taxon>Malvales</taxon>
        <taxon>Malvaceae</taxon>
        <taxon>Malvoideae</taxon>
        <taxon>Hibiscus</taxon>
    </lineage>
</organism>
<sequence>MDGWNACFVCHRAEKLEYEGLQQLCFSCGVYGHSQDSFRAHGVPMNAETDMFDVVDEPELVISDATNCDGEATISGHAASVAAQHGKTVMKMSIFSRPTPQVPVTARI</sequence>
<keyword evidence="2" id="KW-1185">Reference proteome</keyword>
<reference evidence="1 2" key="1">
    <citation type="journal article" date="2024" name="G3 (Bethesda)">
        <title>Genome assembly of Hibiscus sabdariffa L. provides insights into metabolisms of medicinal natural products.</title>
        <authorList>
            <person name="Kim T."/>
        </authorList>
    </citation>
    <scope>NUCLEOTIDE SEQUENCE [LARGE SCALE GENOMIC DNA]</scope>
    <source>
        <strain evidence="1">TK-2024</strain>
        <tissue evidence="1">Old leaves</tissue>
    </source>
</reference>
<evidence type="ECO:0000313" key="1">
    <source>
        <dbReference type="EMBL" id="KAK8522488.1"/>
    </source>
</evidence>
<dbReference type="Proteomes" id="UP001472677">
    <property type="component" value="Unassembled WGS sequence"/>
</dbReference>
<gene>
    <name evidence="1" type="ORF">V6N12_056196</name>
</gene>
<accession>A0ABR2CRT2</accession>
<name>A0ABR2CRT2_9ROSI</name>
<comment type="caution">
    <text evidence="1">The sequence shown here is derived from an EMBL/GenBank/DDBJ whole genome shotgun (WGS) entry which is preliminary data.</text>
</comment>
<proteinExistence type="predicted"/>
<evidence type="ECO:0000313" key="2">
    <source>
        <dbReference type="Proteomes" id="UP001472677"/>
    </source>
</evidence>